<dbReference type="SUPFAM" id="SSF88946">
    <property type="entry name" value="Sigma2 domain of RNA polymerase sigma factors"/>
    <property type="match status" value="1"/>
</dbReference>
<dbReference type="Gene3D" id="1.10.1740.10">
    <property type="match status" value="1"/>
</dbReference>
<keyword evidence="3" id="KW-0731">Sigma factor</keyword>
<dbReference type="GO" id="GO:0016987">
    <property type="term" value="F:sigma factor activity"/>
    <property type="evidence" value="ECO:0007669"/>
    <property type="project" value="UniProtKB-KW"/>
</dbReference>
<dbReference type="SUPFAM" id="SSF88659">
    <property type="entry name" value="Sigma3 and sigma4 domains of RNA polymerase sigma factors"/>
    <property type="match status" value="1"/>
</dbReference>
<dbReference type="AlphaFoldDB" id="A0A9X1CAB7"/>
<sequence>MDECEIVNRAKLKDETAFEQLIDTYKPVIERFAYQLGVKQENIPDIVQETFIKIHRKLHQFQKGKFTTWVFQVTLNVVRDQYRKQKRELKLIDKAKQSQLQTIQSGYYFEKQEHLFLHECIQKLDEKYKIPLILFYFHDKSYDEIALILKIKLSVVKTRIHRGKGKLKELFETSIGVEVYQNG</sequence>
<evidence type="ECO:0000313" key="8">
    <source>
        <dbReference type="Proteomes" id="UP001138793"/>
    </source>
</evidence>
<keyword evidence="2" id="KW-0805">Transcription regulation</keyword>
<dbReference type="Pfam" id="PF08281">
    <property type="entry name" value="Sigma70_r4_2"/>
    <property type="match status" value="1"/>
</dbReference>
<evidence type="ECO:0000259" key="6">
    <source>
        <dbReference type="Pfam" id="PF08281"/>
    </source>
</evidence>
<name>A0A9X1CAB7_9BACI</name>
<dbReference type="InterPro" id="IPR013325">
    <property type="entry name" value="RNA_pol_sigma_r2"/>
</dbReference>
<evidence type="ECO:0000313" key="7">
    <source>
        <dbReference type="EMBL" id="MBP2076449.1"/>
    </source>
</evidence>
<reference evidence="7" key="1">
    <citation type="submission" date="2021-03" db="EMBL/GenBank/DDBJ databases">
        <title>Genomic Encyclopedia of Type Strains, Phase IV (KMG-IV): sequencing the most valuable type-strain genomes for metagenomic binning, comparative biology and taxonomic classification.</title>
        <authorList>
            <person name="Goeker M."/>
        </authorList>
    </citation>
    <scope>NUCLEOTIDE SEQUENCE</scope>
    <source>
        <strain evidence="7">DSM 107338</strain>
    </source>
</reference>
<dbReference type="PANTHER" id="PTHR43133:SF51">
    <property type="entry name" value="RNA POLYMERASE SIGMA FACTOR"/>
    <property type="match status" value="1"/>
</dbReference>
<comment type="similarity">
    <text evidence="1">Belongs to the sigma-70 factor family. ECF subfamily.</text>
</comment>
<accession>A0A9X1CAB7</accession>
<evidence type="ECO:0000259" key="5">
    <source>
        <dbReference type="Pfam" id="PF04542"/>
    </source>
</evidence>
<dbReference type="InterPro" id="IPR007627">
    <property type="entry name" value="RNA_pol_sigma70_r2"/>
</dbReference>
<dbReference type="Proteomes" id="UP001138793">
    <property type="component" value="Unassembled WGS sequence"/>
</dbReference>
<comment type="caution">
    <text evidence="7">The sequence shown here is derived from an EMBL/GenBank/DDBJ whole genome shotgun (WGS) entry which is preliminary data.</text>
</comment>
<dbReference type="CDD" id="cd06171">
    <property type="entry name" value="Sigma70_r4"/>
    <property type="match status" value="1"/>
</dbReference>
<evidence type="ECO:0000256" key="4">
    <source>
        <dbReference type="ARBA" id="ARBA00023163"/>
    </source>
</evidence>
<gene>
    <name evidence="7" type="ORF">J2Z64_000661</name>
</gene>
<dbReference type="GO" id="GO:0006352">
    <property type="term" value="P:DNA-templated transcription initiation"/>
    <property type="evidence" value="ECO:0007669"/>
    <property type="project" value="InterPro"/>
</dbReference>
<dbReference type="Pfam" id="PF04542">
    <property type="entry name" value="Sigma70_r2"/>
    <property type="match status" value="1"/>
</dbReference>
<dbReference type="Gene3D" id="1.10.10.10">
    <property type="entry name" value="Winged helix-like DNA-binding domain superfamily/Winged helix DNA-binding domain"/>
    <property type="match status" value="1"/>
</dbReference>
<feature type="domain" description="RNA polymerase sigma-70 region 2" evidence="5">
    <location>
        <begin position="21"/>
        <end position="87"/>
    </location>
</feature>
<dbReference type="RefSeq" id="WP_149474712.1">
    <property type="nucleotide sequence ID" value="NZ_JAGGMB010000002.1"/>
</dbReference>
<evidence type="ECO:0000256" key="1">
    <source>
        <dbReference type="ARBA" id="ARBA00010641"/>
    </source>
</evidence>
<dbReference type="OrthoDB" id="9784984at2"/>
<dbReference type="GO" id="GO:0003677">
    <property type="term" value="F:DNA binding"/>
    <property type="evidence" value="ECO:0007669"/>
    <property type="project" value="InterPro"/>
</dbReference>
<dbReference type="InterPro" id="IPR013324">
    <property type="entry name" value="RNA_pol_sigma_r3/r4-like"/>
</dbReference>
<dbReference type="InterPro" id="IPR039425">
    <property type="entry name" value="RNA_pol_sigma-70-like"/>
</dbReference>
<keyword evidence="4" id="KW-0804">Transcription</keyword>
<feature type="domain" description="RNA polymerase sigma factor 70 region 4 type 2" evidence="6">
    <location>
        <begin position="117"/>
        <end position="167"/>
    </location>
</feature>
<dbReference type="PANTHER" id="PTHR43133">
    <property type="entry name" value="RNA POLYMERASE ECF-TYPE SIGMA FACTO"/>
    <property type="match status" value="1"/>
</dbReference>
<evidence type="ECO:0000256" key="2">
    <source>
        <dbReference type="ARBA" id="ARBA00023015"/>
    </source>
</evidence>
<dbReference type="InterPro" id="IPR014284">
    <property type="entry name" value="RNA_pol_sigma-70_dom"/>
</dbReference>
<dbReference type="NCBIfam" id="TIGR02937">
    <property type="entry name" value="sigma70-ECF"/>
    <property type="match status" value="1"/>
</dbReference>
<organism evidence="7 8">
    <name type="scientific">Oceanobacillus polygoni</name>
    <dbReference type="NCBI Taxonomy" id="1235259"/>
    <lineage>
        <taxon>Bacteria</taxon>
        <taxon>Bacillati</taxon>
        <taxon>Bacillota</taxon>
        <taxon>Bacilli</taxon>
        <taxon>Bacillales</taxon>
        <taxon>Bacillaceae</taxon>
        <taxon>Oceanobacillus</taxon>
    </lineage>
</organism>
<dbReference type="EMBL" id="JAGGMB010000002">
    <property type="protein sequence ID" value="MBP2076449.1"/>
    <property type="molecule type" value="Genomic_DNA"/>
</dbReference>
<dbReference type="InterPro" id="IPR013249">
    <property type="entry name" value="RNA_pol_sigma70_r4_t2"/>
</dbReference>
<protein>
    <submittedName>
        <fullName evidence="7">RNA polymerase sigma-70 factor (ECF subfamily)</fullName>
    </submittedName>
</protein>
<proteinExistence type="inferred from homology"/>
<keyword evidence="8" id="KW-1185">Reference proteome</keyword>
<evidence type="ECO:0000256" key="3">
    <source>
        <dbReference type="ARBA" id="ARBA00023082"/>
    </source>
</evidence>
<dbReference type="InterPro" id="IPR036388">
    <property type="entry name" value="WH-like_DNA-bd_sf"/>
</dbReference>